<dbReference type="InterPro" id="IPR013324">
    <property type="entry name" value="RNA_pol_sigma_r3/r4-like"/>
</dbReference>
<dbReference type="GO" id="GO:0006352">
    <property type="term" value="P:DNA-templated transcription initiation"/>
    <property type="evidence" value="ECO:0007669"/>
    <property type="project" value="InterPro"/>
</dbReference>
<dbReference type="SUPFAM" id="SSF88659">
    <property type="entry name" value="Sigma3 and sigma4 domains of RNA polymerase sigma factors"/>
    <property type="match status" value="1"/>
</dbReference>
<evidence type="ECO:0000313" key="7">
    <source>
        <dbReference type="EMBL" id="OGL66331.1"/>
    </source>
</evidence>
<proteinExistence type="inferred from homology"/>
<dbReference type="CDD" id="cd06171">
    <property type="entry name" value="Sigma70_r4"/>
    <property type="match status" value="1"/>
</dbReference>
<evidence type="ECO:0000256" key="4">
    <source>
        <dbReference type="ARBA" id="ARBA00023125"/>
    </source>
</evidence>
<dbReference type="Pfam" id="PF08281">
    <property type="entry name" value="Sigma70_r4_2"/>
    <property type="match status" value="1"/>
</dbReference>
<dbReference type="InterPro" id="IPR013249">
    <property type="entry name" value="RNA_pol_sigma70_r4_t2"/>
</dbReference>
<keyword evidence="3" id="KW-0731">Sigma factor</keyword>
<dbReference type="InterPro" id="IPR014284">
    <property type="entry name" value="RNA_pol_sigma-70_dom"/>
</dbReference>
<dbReference type="InterPro" id="IPR039425">
    <property type="entry name" value="RNA_pol_sigma-70-like"/>
</dbReference>
<gene>
    <name evidence="7" type="ORF">A2856_01380</name>
</gene>
<dbReference type="PANTHER" id="PTHR43133:SF8">
    <property type="entry name" value="RNA POLYMERASE SIGMA FACTOR HI_1459-RELATED"/>
    <property type="match status" value="1"/>
</dbReference>
<dbReference type="InterPro" id="IPR013325">
    <property type="entry name" value="RNA_pol_sigma_r2"/>
</dbReference>
<evidence type="ECO:0000313" key="8">
    <source>
        <dbReference type="Proteomes" id="UP000177885"/>
    </source>
</evidence>
<comment type="similarity">
    <text evidence="1">Belongs to the sigma-70 factor family. ECF subfamily.</text>
</comment>
<dbReference type="NCBIfam" id="TIGR02937">
    <property type="entry name" value="sigma70-ECF"/>
    <property type="match status" value="1"/>
</dbReference>
<comment type="caution">
    <text evidence="7">The sequence shown here is derived from an EMBL/GenBank/DDBJ whole genome shotgun (WGS) entry which is preliminary data.</text>
</comment>
<keyword evidence="2" id="KW-0805">Transcription regulation</keyword>
<organism evidence="7 8">
    <name type="scientific">Candidatus Uhrbacteria bacterium RIFCSPHIGHO2_01_FULL_63_20</name>
    <dbReference type="NCBI Taxonomy" id="1802385"/>
    <lineage>
        <taxon>Bacteria</taxon>
        <taxon>Candidatus Uhriibacteriota</taxon>
    </lineage>
</organism>
<dbReference type="STRING" id="1802385.A2856_01380"/>
<feature type="domain" description="RNA polymerase sigma factor 70 region 4 type 2" evidence="6">
    <location>
        <begin position="124"/>
        <end position="176"/>
    </location>
</feature>
<evidence type="ECO:0000259" key="6">
    <source>
        <dbReference type="Pfam" id="PF08281"/>
    </source>
</evidence>
<evidence type="ECO:0000256" key="3">
    <source>
        <dbReference type="ARBA" id="ARBA00023082"/>
    </source>
</evidence>
<dbReference type="SUPFAM" id="SSF88946">
    <property type="entry name" value="Sigma2 domain of RNA polymerase sigma factors"/>
    <property type="match status" value="1"/>
</dbReference>
<reference evidence="7 8" key="1">
    <citation type="journal article" date="2016" name="Nat. Commun.">
        <title>Thousands of microbial genomes shed light on interconnected biogeochemical processes in an aquifer system.</title>
        <authorList>
            <person name="Anantharaman K."/>
            <person name="Brown C.T."/>
            <person name="Hug L.A."/>
            <person name="Sharon I."/>
            <person name="Castelle C.J."/>
            <person name="Probst A.J."/>
            <person name="Thomas B.C."/>
            <person name="Singh A."/>
            <person name="Wilkins M.J."/>
            <person name="Karaoz U."/>
            <person name="Brodie E.L."/>
            <person name="Williams K.H."/>
            <person name="Hubbard S.S."/>
            <person name="Banfield J.F."/>
        </authorList>
    </citation>
    <scope>NUCLEOTIDE SEQUENCE [LARGE SCALE GENOMIC DNA]</scope>
</reference>
<dbReference type="InterPro" id="IPR036388">
    <property type="entry name" value="WH-like_DNA-bd_sf"/>
</dbReference>
<dbReference type="EMBL" id="MGDT01000007">
    <property type="protein sequence ID" value="OGL66331.1"/>
    <property type="molecule type" value="Genomic_DNA"/>
</dbReference>
<dbReference type="PANTHER" id="PTHR43133">
    <property type="entry name" value="RNA POLYMERASE ECF-TYPE SIGMA FACTO"/>
    <property type="match status" value="1"/>
</dbReference>
<evidence type="ECO:0000256" key="1">
    <source>
        <dbReference type="ARBA" id="ARBA00010641"/>
    </source>
</evidence>
<protein>
    <recommendedName>
        <fullName evidence="6">RNA polymerase sigma factor 70 region 4 type 2 domain-containing protein</fullName>
    </recommendedName>
</protein>
<evidence type="ECO:0000256" key="2">
    <source>
        <dbReference type="ARBA" id="ARBA00023015"/>
    </source>
</evidence>
<dbReference type="Gene3D" id="1.10.10.10">
    <property type="entry name" value="Winged helix-like DNA-binding domain superfamily/Winged helix DNA-binding domain"/>
    <property type="match status" value="1"/>
</dbReference>
<dbReference type="AlphaFoldDB" id="A0A1F7TK21"/>
<dbReference type="GO" id="GO:0003677">
    <property type="term" value="F:DNA binding"/>
    <property type="evidence" value="ECO:0007669"/>
    <property type="project" value="UniProtKB-KW"/>
</dbReference>
<sequence>MSRNVRDQFLLHRIHTQKDREAFDQLAQNYQGTLYRLLRSKLPTDQDADDALSTTLFRTWDYLTRTADIEHVGGLFFTVGRSVIAEFYRTRKESVSIESMQEAGLDIASTKQGKEATVASAEIRLVTECMDELDGEERTLILLRHVEGHSIRVIAQKVGKSEGATRVAIHRAMKKLRNLFEPRV</sequence>
<accession>A0A1F7TK21</accession>
<evidence type="ECO:0000256" key="5">
    <source>
        <dbReference type="ARBA" id="ARBA00023163"/>
    </source>
</evidence>
<keyword evidence="5" id="KW-0804">Transcription</keyword>
<name>A0A1F7TK21_9BACT</name>
<dbReference type="Gene3D" id="1.10.1740.10">
    <property type="match status" value="1"/>
</dbReference>
<keyword evidence="4" id="KW-0238">DNA-binding</keyword>
<dbReference type="GO" id="GO:0016987">
    <property type="term" value="F:sigma factor activity"/>
    <property type="evidence" value="ECO:0007669"/>
    <property type="project" value="UniProtKB-KW"/>
</dbReference>
<dbReference type="Proteomes" id="UP000177885">
    <property type="component" value="Unassembled WGS sequence"/>
</dbReference>